<comment type="caution">
    <text evidence="3">The sequence shown here is derived from an EMBL/GenBank/DDBJ whole genome shotgun (WGS) entry which is preliminary data.</text>
</comment>
<feature type="region of interest" description="Disordered" evidence="1">
    <location>
        <begin position="502"/>
        <end position="535"/>
    </location>
</feature>
<dbReference type="PROSITE" id="PS50206">
    <property type="entry name" value="RHODANESE_3"/>
    <property type="match status" value="1"/>
</dbReference>
<proteinExistence type="predicted"/>
<dbReference type="EMBL" id="BTSY01000001">
    <property type="protein sequence ID" value="GMT09185.1"/>
    <property type="molecule type" value="Genomic_DNA"/>
</dbReference>
<dbReference type="GO" id="GO:0000086">
    <property type="term" value="P:G2/M transition of mitotic cell cycle"/>
    <property type="evidence" value="ECO:0007669"/>
    <property type="project" value="TreeGrafter"/>
</dbReference>
<reference evidence="3" key="1">
    <citation type="submission" date="2023-10" db="EMBL/GenBank/DDBJ databases">
        <title>Genome assembly of Pristionchus species.</title>
        <authorList>
            <person name="Yoshida K."/>
            <person name="Sommer R.J."/>
        </authorList>
    </citation>
    <scope>NUCLEOTIDE SEQUENCE</scope>
    <source>
        <strain evidence="3">RS5133</strain>
    </source>
</reference>
<feature type="region of interest" description="Disordered" evidence="1">
    <location>
        <begin position="559"/>
        <end position="580"/>
    </location>
</feature>
<dbReference type="GO" id="GO:0005634">
    <property type="term" value="C:nucleus"/>
    <property type="evidence" value="ECO:0007669"/>
    <property type="project" value="TreeGrafter"/>
</dbReference>
<feature type="region of interest" description="Disordered" evidence="1">
    <location>
        <begin position="380"/>
        <end position="411"/>
    </location>
</feature>
<sequence length="580" mass="65466">RMSSAKRSDVVAVVKDTERTPRFAAEPAKNAASAGARGLKDCTNVTGLGGVRKRSAGAVLENGSLRRAKPAALHTNIRNFFYESKVYLADETRKDQREDGEELKLIETGKEDTIDDAFLNTSADDMEPSGSVEVNGEGGKKEEQTYTRMFTGQNEHANRTFRRTQSQFDDCTASRKRPSVDGTEHASDEGTERKRSCAIVLDDYSTVMVEPDGEEEDDVFEASSPGEVQAHRDERDGSPMSEAAGQVTVHHRANFERTLSASVLERGEYAPPLRDDPPLPAVPNVEYELPTLPRKKCQVDSVAFGCILAETLVTEMERLGEVEFRRKYVLIDCRYPYEYHGGHIKHAINLHDNAELPPLFFPAEEEDEEKEKVEEIAGVEEKENEGVEEREHQEVDGREKEVELKKEEEEQSVVPPPHLRIPIFYCEYSQKRGPGMAHALRSFDRRRNMDRYPEVNFDVMYLLECGYRNFFQEFNKSKAELFSVHCNYVEMKKEMKELGKFRAHRKRGRAHKVQQEEGASVMSPTTPGVPDKAKRRAAIAANEKMKEFRTGAAKGAIRLNLTDSEDEKSPVKKGPKQAGL</sequence>
<feature type="region of interest" description="Disordered" evidence="1">
    <location>
        <begin position="121"/>
        <end position="141"/>
    </location>
</feature>
<protein>
    <recommendedName>
        <fullName evidence="2">Rhodanese domain-containing protein</fullName>
    </recommendedName>
</protein>
<feature type="domain" description="Rhodanese" evidence="2">
    <location>
        <begin position="324"/>
        <end position="479"/>
    </location>
</feature>
<feature type="region of interest" description="Disordered" evidence="1">
    <location>
        <begin position="212"/>
        <end position="240"/>
    </location>
</feature>
<dbReference type="Gene3D" id="3.40.250.10">
    <property type="entry name" value="Rhodanese-like domain"/>
    <property type="match status" value="1"/>
</dbReference>
<evidence type="ECO:0000259" key="2">
    <source>
        <dbReference type="PROSITE" id="PS50206"/>
    </source>
</evidence>
<evidence type="ECO:0000313" key="4">
    <source>
        <dbReference type="Proteomes" id="UP001432322"/>
    </source>
</evidence>
<feature type="compositionally biased region" description="Basic and acidic residues" evidence="1">
    <location>
        <begin position="380"/>
        <end position="408"/>
    </location>
</feature>
<dbReference type="PANTHER" id="PTHR10828">
    <property type="entry name" value="M-PHASE INDUCER PHOSPHATASE DUAL SPECIFICITY PHOSPHATASE CDC25"/>
    <property type="match status" value="1"/>
</dbReference>
<organism evidence="3 4">
    <name type="scientific">Pristionchus fissidentatus</name>
    <dbReference type="NCBI Taxonomy" id="1538716"/>
    <lineage>
        <taxon>Eukaryota</taxon>
        <taxon>Metazoa</taxon>
        <taxon>Ecdysozoa</taxon>
        <taxon>Nematoda</taxon>
        <taxon>Chromadorea</taxon>
        <taxon>Rhabditida</taxon>
        <taxon>Rhabditina</taxon>
        <taxon>Diplogasteromorpha</taxon>
        <taxon>Diplogasteroidea</taxon>
        <taxon>Neodiplogasteridae</taxon>
        <taxon>Pristionchus</taxon>
    </lineage>
</organism>
<feature type="compositionally biased region" description="Basic residues" evidence="1">
    <location>
        <begin position="571"/>
        <end position="580"/>
    </location>
</feature>
<evidence type="ECO:0000313" key="3">
    <source>
        <dbReference type="EMBL" id="GMT09185.1"/>
    </source>
</evidence>
<dbReference type="GO" id="GO:0005737">
    <property type="term" value="C:cytoplasm"/>
    <property type="evidence" value="ECO:0007669"/>
    <property type="project" value="TreeGrafter"/>
</dbReference>
<feature type="region of interest" description="Disordered" evidence="1">
    <location>
        <begin position="165"/>
        <end position="193"/>
    </location>
</feature>
<keyword evidence="4" id="KW-1185">Reference proteome</keyword>
<name>A0AAV5UPV6_9BILA</name>
<dbReference type="GO" id="GO:0010971">
    <property type="term" value="P:positive regulation of G2/M transition of mitotic cell cycle"/>
    <property type="evidence" value="ECO:0007669"/>
    <property type="project" value="TreeGrafter"/>
</dbReference>
<dbReference type="Proteomes" id="UP001432322">
    <property type="component" value="Unassembled WGS sequence"/>
</dbReference>
<dbReference type="SMART" id="SM00450">
    <property type="entry name" value="RHOD"/>
    <property type="match status" value="1"/>
</dbReference>
<evidence type="ECO:0000256" key="1">
    <source>
        <dbReference type="SAM" id="MobiDB-lite"/>
    </source>
</evidence>
<feature type="compositionally biased region" description="Basic residues" evidence="1">
    <location>
        <begin position="502"/>
        <end position="512"/>
    </location>
</feature>
<gene>
    <name evidence="3" type="ORF">PFISCL1PPCAC_482</name>
</gene>
<dbReference type="GO" id="GO:0004725">
    <property type="term" value="F:protein tyrosine phosphatase activity"/>
    <property type="evidence" value="ECO:0007669"/>
    <property type="project" value="TreeGrafter"/>
</dbReference>
<dbReference type="Pfam" id="PF00581">
    <property type="entry name" value="Rhodanese"/>
    <property type="match status" value="1"/>
</dbReference>
<dbReference type="InterPro" id="IPR036873">
    <property type="entry name" value="Rhodanese-like_dom_sf"/>
</dbReference>
<dbReference type="PANTHER" id="PTHR10828:SF76">
    <property type="entry name" value="M-PHASE INDUCER PHOSPHATASE"/>
    <property type="match status" value="1"/>
</dbReference>
<accession>A0AAV5UPV6</accession>
<feature type="non-terminal residue" evidence="3">
    <location>
        <position position="1"/>
    </location>
</feature>
<dbReference type="InterPro" id="IPR001763">
    <property type="entry name" value="Rhodanese-like_dom"/>
</dbReference>
<dbReference type="SUPFAM" id="SSF52821">
    <property type="entry name" value="Rhodanese/Cell cycle control phosphatase"/>
    <property type="match status" value="1"/>
</dbReference>
<feature type="compositionally biased region" description="Basic and acidic residues" evidence="1">
    <location>
        <begin position="178"/>
        <end position="193"/>
    </location>
</feature>
<dbReference type="GO" id="GO:0110032">
    <property type="term" value="P:positive regulation of G2/MI transition of meiotic cell cycle"/>
    <property type="evidence" value="ECO:0007669"/>
    <property type="project" value="TreeGrafter"/>
</dbReference>
<dbReference type="AlphaFoldDB" id="A0AAV5UPV6"/>